<proteinExistence type="predicted"/>
<dbReference type="InterPro" id="IPR017746">
    <property type="entry name" value="Cellulose_synthase_operon_BcsQ"/>
</dbReference>
<dbReference type="Proteomes" id="UP000247792">
    <property type="component" value="Unassembled WGS sequence"/>
</dbReference>
<accession>A0A318ISJ3</accession>
<comment type="caution">
    <text evidence="1">The sequence shown here is derived from an EMBL/GenBank/DDBJ whole genome shotgun (WGS) entry which is preliminary data.</text>
</comment>
<dbReference type="SUPFAM" id="SSF52540">
    <property type="entry name" value="P-loop containing nucleoside triphosphate hydrolases"/>
    <property type="match status" value="1"/>
</dbReference>
<dbReference type="OrthoDB" id="5288747at2"/>
<reference evidence="1 2" key="1">
    <citation type="submission" date="2018-05" db="EMBL/GenBank/DDBJ databases">
        <title>Genomic Encyclopedia of Type Strains, Phase IV (KMG-IV): sequencing the most valuable type-strain genomes for metagenomic binning, comparative biology and taxonomic classification.</title>
        <authorList>
            <person name="Goeker M."/>
        </authorList>
    </citation>
    <scope>NUCLEOTIDE SEQUENCE [LARGE SCALE GENOMIC DNA]</scope>
    <source>
        <strain evidence="1 2">DSM 19792</strain>
    </source>
</reference>
<dbReference type="NCBIfam" id="TIGR03371">
    <property type="entry name" value="cellulose_yhjQ"/>
    <property type="match status" value="1"/>
</dbReference>
<sequence>MIVIAIVSAKGGVGKTTITANLGVGMAQRGFPVTILDLDPQNAMQWHLGGLEQDESNGISLLTAARAKLMDACYTSPFGVNFVPFGNGGEKQRMRFENLLEQQEPWLRKKLQAAKLPANAIVLLDTPPGPSVYLKQAIHAADFLLVVVLADAASYSTLPEMEELISTYGHRNQASIGSAYIVNQGSQRQLAKDVLTLIADRLGERMVPFIVQESPQVEEALAYERPVLEYKPDNPASLSIQKIIDWLLTGLKGGR</sequence>
<keyword evidence="2" id="KW-1185">Reference proteome</keyword>
<name>A0A318ISJ3_9BURK</name>
<protein>
    <submittedName>
        <fullName evidence="1">Cellulose synthase operon protein YhjQ</fullName>
    </submittedName>
</protein>
<evidence type="ECO:0000313" key="1">
    <source>
        <dbReference type="EMBL" id="PXX37351.1"/>
    </source>
</evidence>
<gene>
    <name evidence="1" type="ORF">DFR42_11646</name>
</gene>
<dbReference type="Pfam" id="PF06564">
    <property type="entry name" value="CBP_BcsQ"/>
    <property type="match status" value="1"/>
</dbReference>
<dbReference type="PANTHER" id="PTHR13696">
    <property type="entry name" value="P-LOOP CONTAINING NUCLEOSIDE TRIPHOSPHATE HYDROLASE"/>
    <property type="match status" value="1"/>
</dbReference>
<dbReference type="EMBL" id="QJKB01000016">
    <property type="protein sequence ID" value="PXX37351.1"/>
    <property type="molecule type" value="Genomic_DNA"/>
</dbReference>
<dbReference type="InterPro" id="IPR027417">
    <property type="entry name" value="P-loop_NTPase"/>
</dbReference>
<dbReference type="AlphaFoldDB" id="A0A318ISJ3"/>
<dbReference type="RefSeq" id="WP_110258001.1">
    <property type="nucleotide sequence ID" value="NZ_QJKB01000016.1"/>
</dbReference>
<evidence type="ECO:0000313" key="2">
    <source>
        <dbReference type="Proteomes" id="UP000247792"/>
    </source>
</evidence>
<dbReference type="PANTHER" id="PTHR13696:SF99">
    <property type="entry name" value="COBYRINIC ACID AC-DIAMIDE SYNTHASE"/>
    <property type="match status" value="1"/>
</dbReference>
<dbReference type="InterPro" id="IPR050678">
    <property type="entry name" value="DNA_Partitioning_ATPase"/>
</dbReference>
<dbReference type="Gene3D" id="3.40.50.300">
    <property type="entry name" value="P-loop containing nucleotide triphosphate hydrolases"/>
    <property type="match status" value="1"/>
</dbReference>
<organism evidence="1 2">
    <name type="scientific">Undibacterium pigrum</name>
    <dbReference type="NCBI Taxonomy" id="401470"/>
    <lineage>
        <taxon>Bacteria</taxon>
        <taxon>Pseudomonadati</taxon>
        <taxon>Pseudomonadota</taxon>
        <taxon>Betaproteobacteria</taxon>
        <taxon>Burkholderiales</taxon>
        <taxon>Oxalobacteraceae</taxon>
        <taxon>Undibacterium</taxon>
    </lineage>
</organism>